<accession>W4PZG7</accession>
<dbReference type="PRINTS" id="PR00344">
    <property type="entry name" value="BCTRLSENSOR"/>
</dbReference>
<feature type="domain" description="PAC" evidence="11">
    <location>
        <begin position="81"/>
        <end position="131"/>
    </location>
</feature>
<keyword evidence="3" id="KW-0597">Phosphoprotein</keyword>
<dbReference type="Gene3D" id="1.10.287.130">
    <property type="match status" value="1"/>
</dbReference>
<keyword evidence="6 12" id="KW-0418">Kinase</keyword>
<protein>
    <recommendedName>
        <fullName evidence="2">histidine kinase</fullName>
        <ecNumber evidence="2">2.7.13.3</ecNumber>
    </recommendedName>
</protein>
<dbReference type="GO" id="GO:0005524">
    <property type="term" value="F:ATP binding"/>
    <property type="evidence" value="ECO:0007669"/>
    <property type="project" value="UniProtKB-KW"/>
</dbReference>
<evidence type="ECO:0000259" key="11">
    <source>
        <dbReference type="PROSITE" id="PS50113"/>
    </source>
</evidence>
<evidence type="ECO:0000256" key="4">
    <source>
        <dbReference type="ARBA" id="ARBA00022679"/>
    </source>
</evidence>
<evidence type="ECO:0000256" key="2">
    <source>
        <dbReference type="ARBA" id="ARBA00012438"/>
    </source>
</evidence>
<comment type="caution">
    <text evidence="12">The sequence shown here is derived from an EMBL/GenBank/DDBJ whole genome shotgun (WGS) entry which is preliminary data.</text>
</comment>
<dbReference type="FunFam" id="1.10.287.130:FF:000040">
    <property type="entry name" value="PAS domain-containing sensor histidine kinase"/>
    <property type="match status" value="1"/>
</dbReference>
<dbReference type="EC" id="2.7.13.3" evidence="2"/>
<keyword evidence="7" id="KW-0067">ATP-binding</keyword>
<dbReference type="Pfam" id="PF02518">
    <property type="entry name" value="HATPase_c"/>
    <property type="match status" value="1"/>
</dbReference>
<dbReference type="InterPro" id="IPR003594">
    <property type="entry name" value="HATPase_dom"/>
</dbReference>
<dbReference type="SUPFAM" id="SSF55785">
    <property type="entry name" value="PYP-like sensor domain (PAS domain)"/>
    <property type="match status" value="1"/>
</dbReference>
<dbReference type="Proteomes" id="UP000018890">
    <property type="component" value="Unassembled WGS sequence"/>
</dbReference>
<dbReference type="PANTHER" id="PTHR43065">
    <property type="entry name" value="SENSOR HISTIDINE KINASE"/>
    <property type="match status" value="1"/>
</dbReference>
<evidence type="ECO:0000256" key="5">
    <source>
        <dbReference type="ARBA" id="ARBA00022741"/>
    </source>
</evidence>
<proteinExistence type="predicted"/>
<dbReference type="InterPro" id="IPR035965">
    <property type="entry name" value="PAS-like_dom_sf"/>
</dbReference>
<evidence type="ECO:0000313" key="12">
    <source>
        <dbReference type="EMBL" id="GAE24873.1"/>
    </source>
</evidence>
<evidence type="ECO:0000256" key="6">
    <source>
        <dbReference type="ARBA" id="ARBA00022777"/>
    </source>
</evidence>
<dbReference type="PANTHER" id="PTHR43065:SF34">
    <property type="entry name" value="SPORULATION KINASE A"/>
    <property type="match status" value="1"/>
</dbReference>
<dbReference type="AlphaFoldDB" id="W4PZG7"/>
<dbReference type="SMART" id="SM00387">
    <property type="entry name" value="HATPase_c"/>
    <property type="match status" value="1"/>
</dbReference>
<keyword evidence="13" id="KW-1185">Reference proteome</keyword>
<dbReference type="Pfam" id="PF00512">
    <property type="entry name" value="HisKA"/>
    <property type="match status" value="1"/>
</dbReference>
<evidence type="ECO:0000259" key="10">
    <source>
        <dbReference type="PROSITE" id="PS50109"/>
    </source>
</evidence>
<dbReference type="InterPro" id="IPR000700">
    <property type="entry name" value="PAS-assoc_C"/>
</dbReference>
<evidence type="ECO:0000256" key="9">
    <source>
        <dbReference type="ARBA" id="ARBA00023012"/>
    </source>
</evidence>
<dbReference type="Gene3D" id="3.30.565.10">
    <property type="entry name" value="Histidine kinase-like ATPase, C-terminal domain"/>
    <property type="match status" value="1"/>
</dbReference>
<dbReference type="STRING" id="1236970.JCM9140_835"/>
<dbReference type="EMBL" id="BAUT01000005">
    <property type="protein sequence ID" value="GAE24873.1"/>
    <property type="molecule type" value="Genomic_DNA"/>
</dbReference>
<dbReference type="InterPro" id="IPR005467">
    <property type="entry name" value="His_kinase_dom"/>
</dbReference>
<dbReference type="CDD" id="cd00082">
    <property type="entry name" value="HisKA"/>
    <property type="match status" value="1"/>
</dbReference>
<dbReference type="SUPFAM" id="SSF47384">
    <property type="entry name" value="Homodimeric domain of signal transducing histidine kinase"/>
    <property type="match status" value="1"/>
</dbReference>
<dbReference type="InterPro" id="IPR003661">
    <property type="entry name" value="HisK_dim/P_dom"/>
</dbReference>
<keyword evidence="4" id="KW-0808">Transferase</keyword>
<keyword evidence="8" id="KW-0749">Sporulation</keyword>
<name>W4PZG7_9BACI</name>
<gene>
    <name evidence="12" type="ORF">JCM9140_835</name>
</gene>
<dbReference type="InterPro" id="IPR000014">
    <property type="entry name" value="PAS"/>
</dbReference>
<organism evidence="12 13">
    <name type="scientific">Halalkalibacter wakoensis JCM 9140</name>
    <dbReference type="NCBI Taxonomy" id="1236970"/>
    <lineage>
        <taxon>Bacteria</taxon>
        <taxon>Bacillati</taxon>
        <taxon>Bacillota</taxon>
        <taxon>Bacilli</taxon>
        <taxon>Bacillales</taxon>
        <taxon>Bacillaceae</taxon>
        <taxon>Halalkalibacter</taxon>
    </lineage>
</organism>
<evidence type="ECO:0000256" key="8">
    <source>
        <dbReference type="ARBA" id="ARBA00022969"/>
    </source>
</evidence>
<evidence type="ECO:0000256" key="3">
    <source>
        <dbReference type="ARBA" id="ARBA00022553"/>
    </source>
</evidence>
<dbReference type="PROSITE" id="PS50109">
    <property type="entry name" value="HIS_KIN"/>
    <property type="match status" value="1"/>
</dbReference>
<dbReference type="Gene3D" id="3.30.450.20">
    <property type="entry name" value="PAS domain"/>
    <property type="match status" value="1"/>
</dbReference>
<dbReference type="GO" id="GO:0000155">
    <property type="term" value="F:phosphorelay sensor kinase activity"/>
    <property type="evidence" value="ECO:0007669"/>
    <property type="project" value="InterPro"/>
</dbReference>
<sequence length="347" mass="39149">MASFLAHYIELETSEHLYRQLVEKSPDGIMVEKDGELIYTNPAIRDLYGRETNLIGEKVTDIVLPSEKSHLYKDSTAVKQNTAEKKLIQADGSALPIETIEKPLLYKGEQATQIMIRDITYRKQMEEFINQSEKLSVAGQLAAGVAHEIRNPLTGIKGFLQLLKATTNEHHSYYDVMMSEVERINEIVNEFLYLAKPEVYKIEKHDILDLINEVIMLLNTQAILNNQQIVTNFSLDLPKITCESNQIKQVLINIIKNAMEVMSEGGEIYITVEKSEHNLKLIVCDEGKGIPKERLVHLGEPFYTTKEKGTGLGLMISRKIIEEHSGTLSFASVVNKGTSVTILLPIH</sequence>
<dbReference type="PROSITE" id="PS50113">
    <property type="entry name" value="PAC"/>
    <property type="match status" value="1"/>
</dbReference>
<dbReference type="Pfam" id="PF13426">
    <property type="entry name" value="PAS_9"/>
    <property type="match status" value="1"/>
</dbReference>
<evidence type="ECO:0000313" key="13">
    <source>
        <dbReference type="Proteomes" id="UP000018890"/>
    </source>
</evidence>
<dbReference type="InterPro" id="IPR036097">
    <property type="entry name" value="HisK_dim/P_sf"/>
</dbReference>
<keyword evidence="5" id="KW-0547">Nucleotide-binding</keyword>
<evidence type="ECO:0000256" key="1">
    <source>
        <dbReference type="ARBA" id="ARBA00000085"/>
    </source>
</evidence>
<keyword evidence="9" id="KW-0902">Two-component regulatory system</keyword>
<dbReference type="InterPro" id="IPR004358">
    <property type="entry name" value="Sig_transdc_His_kin-like_C"/>
</dbReference>
<dbReference type="OrthoDB" id="9815750at2"/>
<dbReference type="InterPro" id="IPR036890">
    <property type="entry name" value="HATPase_C_sf"/>
</dbReference>
<dbReference type="SUPFAM" id="SSF55874">
    <property type="entry name" value="ATPase domain of HSP90 chaperone/DNA topoisomerase II/histidine kinase"/>
    <property type="match status" value="1"/>
</dbReference>
<feature type="domain" description="Histidine kinase" evidence="10">
    <location>
        <begin position="144"/>
        <end position="347"/>
    </location>
</feature>
<dbReference type="SMART" id="SM00388">
    <property type="entry name" value="HisKA"/>
    <property type="match status" value="1"/>
</dbReference>
<evidence type="ECO:0000256" key="7">
    <source>
        <dbReference type="ARBA" id="ARBA00022840"/>
    </source>
</evidence>
<dbReference type="NCBIfam" id="TIGR00229">
    <property type="entry name" value="sensory_box"/>
    <property type="match status" value="1"/>
</dbReference>
<comment type="catalytic activity">
    <reaction evidence="1">
        <text>ATP + protein L-histidine = ADP + protein N-phospho-L-histidine.</text>
        <dbReference type="EC" id="2.7.13.3"/>
    </reaction>
</comment>
<reference evidence="12" key="1">
    <citation type="journal article" date="2014" name="Genome Announc.">
        <title>Draft Genome Sequences of Three Alkaliphilic Bacillus Strains, Bacillus wakoensis JCM 9140T, Bacillus akibai JCM 9157T, and Bacillus hemicellulosilyticus JCM 9152T.</title>
        <authorList>
            <person name="Yuki M."/>
            <person name="Oshima K."/>
            <person name="Suda W."/>
            <person name="Oshida Y."/>
            <person name="Kitamura K."/>
            <person name="Iida T."/>
            <person name="Hattori M."/>
            <person name="Ohkuma M."/>
        </authorList>
    </citation>
    <scope>NUCLEOTIDE SEQUENCE [LARGE SCALE GENOMIC DNA]</scope>
    <source>
        <strain evidence="12">JCM 9140</strain>
    </source>
</reference>
<dbReference type="GO" id="GO:0030435">
    <property type="term" value="P:sporulation resulting in formation of a cellular spore"/>
    <property type="evidence" value="ECO:0007669"/>
    <property type="project" value="UniProtKB-KW"/>
</dbReference>